<keyword evidence="1" id="KW-0812">Transmembrane</keyword>
<organism evidence="2 3">
    <name type="scientific">Morganella morganii</name>
    <name type="common">Proteus morganii</name>
    <dbReference type="NCBI Taxonomy" id="582"/>
    <lineage>
        <taxon>Bacteria</taxon>
        <taxon>Pseudomonadati</taxon>
        <taxon>Pseudomonadota</taxon>
        <taxon>Gammaproteobacteria</taxon>
        <taxon>Enterobacterales</taxon>
        <taxon>Morganellaceae</taxon>
        <taxon>Morganella</taxon>
    </lineage>
</organism>
<keyword evidence="1" id="KW-0472">Membrane</keyword>
<dbReference type="RefSeq" id="WP_349466313.1">
    <property type="nucleotide sequence ID" value="NZ_JBEEWI010000003.1"/>
</dbReference>
<proteinExistence type="predicted"/>
<dbReference type="AlphaFoldDB" id="A0AAN5MHP0"/>
<evidence type="ECO:0000313" key="3">
    <source>
        <dbReference type="Proteomes" id="UP000865968"/>
    </source>
</evidence>
<sequence length="255" mass="27802">MSIIDNIGSINTVSVGYTPEEIAAVKEKPVLLVNNVNQQMVQSVADNACFQQEAVAGKTKEGMIRPFSEHILPALLTDYDNKRMSAVIELCNVLLLDAISQQKRRNTLEEQAVQQAKQLKELKYEEADYQVAAAVVGAVVSVAIAYVGARMAIKGINPLDPRISTPQGLAGQAISGLSQPLSQLFSQPIAAMATRIQGDAEVVRVLKDALLNNMSVHSKVADDQKAFQKKLLEMLISESENRKSTTQNLINNMKI</sequence>
<gene>
    <name evidence="2" type="ORF">I8608_003242</name>
</gene>
<name>A0AAN5MHP0_MORMO</name>
<dbReference type="EMBL" id="DACSWI010000011">
    <property type="protein sequence ID" value="HAT3810349.1"/>
    <property type="molecule type" value="Genomic_DNA"/>
</dbReference>
<reference evidence="2" key="1">
    <citation type="journal article" date="2018" name="Genome Biol.">
        <title>SKESA: strategic k-mer extension for scrupulous assemblies.</title>
        <authorList>
            <person name="Souvorov A."/>
            <person name="Agarwala R."/>
            <person name="Lipman D.J."/>
        </authorList>
    </citation>
    <scope>NUCLEOTIDE SEQUENCE</scope>
    <source>
        <strain evidence="2">Morganella morganii ARLG-3209</strain>
    </source>
</reference>
<comment type="caution">
    <text evidence="2">The sequence shown here is derived from an EMBL/GenBank/DDBJ whole genome shotgun (WGS) entry which is preliminary data.</text>
</comment>
<reference evidence="2" key="2">
    <citation type="submission" date="2020-10" db="EMBL/GenBank/DDBJ databases">
        <authorList>
            <consortium name="NCBI Pathogen Detection Project"/>
        </authorList>
    </citation>
    <scope>NUCLEOTIDE SEQUENCE</scope>
    <source>
        <strain evidence="2">Morganella morganii ARLG-3209</strain>
    </source>
</reference>
<accession>A0AAN5MHP0</accession>
<evidence type="ECO:0000256" key="1">
    <source>
        <dbReference type="SAM" id="Phobius"/>
    </source>
</evidence>
<keyword evidence="1" id="KW-1133">Transmembrane helix</keyword>
<evidence type="ECO:0000313" key="2">
    <source>
        <dbReference type="EMBL" id="HAT3810349.1"/>
    </source>
</evidence>
<feature type="transmembrane region" description="Helical" evidence="1">
    <location>
        <begin position="129"/>
        <end position="149"/>
    </location>
</feature>
<protein>
    <submittedName>
        <fullName evidence="2">Uncharacterized protein</fullName>
    </submittedName>
</protein>
<dbReference type="Proteomes" id="UP000865968">
    <property type="component" value="Unassembled WGS sequence"/>
</dbReference>